<dbReference type="GO" id="GO:1902475">
    <property type="term" value="P:L-alpha-amino acid transmembrane transport"/>
    <property type="evidence" value="ECO:0007669"/>
    <property type="project" value="UniProtKB-ARBA"/>
</dbReference>
<dbReference type="GO" id="GO:0016020">
    <property type="term" value="C:membrane"/>
    <property type="evidence" value="ECO:0007669"/>
    <property type="project" value="UniProtKB-SubCell"/>
</dbReference>
<dbReference type="Gene3D" id="1.10.3860.10">
    <property type="entry name" value="Sodium:dicarboxylate symporter"/>
    <property type="match status" value="1"/>
</dbReference>
<dbReference type="InterPro" id="IPR050746">
    <property type="entry name" value="DAACS"/>
</dbReference>
<dbReference type="AlphaFoldDB" id="A0A517MRI9"/>
<dbReference type="Pfam" id="PF00375">
    <property type="entry name" value="SDF"/>
    <property type="match status" value="1"/>
</dbReference>
<dbReference type="PRINTS" id="PR00173">
    <property type="entry name" value="EDTRNSPORT"/>
</dbReference>
<dbReference type="PROSITE" id="PS00714">
    <property type="entry name" value="NA_DICARBOXYL_SYMP_2"/>
    <property type="match status" value="1"/>
</dbReference>
<accession>A0A517MRI9</accession>
<keyword evidence="6 8" id="KW-0472">Membrane</keyword>
<feature type="transmembrane region" description="Helical" evidence="8">
    <location>
        <begin position="384"/>
        <end position="411"/>
    </location>
</feature>
<evidence type="ECO:0000256" key="8">
    <source>
        <dbReference type="SAM" id="Phobius"/>
    </source>
</evidence>
<dbReference type="KEGG" id="amob:HG15A2_07630"/>
<organism evidence="9 10">
    <name type="scientific">Adhaeretor mobilis</name>
    <dbReference type="NCBI Taxonomy" id="1930276"/>
    <lineage>
        <taxon>Bacteria</taxon>
        <taxon>Pseudomonadati</taxon>
        <taxon>Planctomycetota</taxon>
        <taxon>Planctomycetia</taxon>
        <taxon>Pirellulales</taxon>
        <taxon>Lacipirellulaceae</taxon>
        <taxon>Adhaeretor</taxon>
    </lineage>
</organism>
<sequence>MRVALHWQILIAMFLGTIIGIVLNVGASSYSPGPPLELKNARFWSSDSPDRVLLSISENKEARRIVVGDKSDGDIRWPAHLPGSDETEPEFYPTLAVLQKSDPTAFKLFYHHGRSTARWIGDTAKLIGDLFLRMLKMVSVPLIIASLLSGVTGLGHADRLGKMFGRTLLYYVTTSMLAIMTGLLMVNFVRPGVGNLGPVAAKPQAAVAQEAQSLGEVLYEQLLNMIPTNPFASAANGDFLSIIAFTIFFGVCTILVGGTAADRINEFVEALFAVMMKLTTLIINLAPIGVFFLMLAVTATQGVGIFGTLGWYMLAVALALGVHALITLPLILRLVAKRSPWKYAQAMSPALLTAFSSASSNGTLPLTLTCVEERAKVSNRVGSFVLPLGATVNMDGTALYEVVAVLFIAQFNGLDLSMADQLIVAFTALLASIGAAGIPHAGLVMMAIILQAVGLPTEDQALIIAVDRVLDMARTAVNVWSDSCGCAVIARFESEGDATSQVPIEGELNI</sequence>
<dbReference type="SUPFAM" id="SSF118215">
    <property type="entry name" value="Proton glutamate symport protein"/>
    <property type="match status" value="1"/>
</dbReference>
<dbReference type="RefSeq" id="WP_145057932.1">
    <property type="nucleotide sequence ID" value="NZ_CP036263.1"/>
</dbReference>
<feature type="transmembrane region" description="Helical" evidence="8">
    <location>
        <begin position="423"/>
        <end position="450"/>
    </location>
</feature>
<reference evidence="9 10" key="1">
    <citation type="submission" date="2019-02" db="EMBL/GenBank/DDBJ databases">
        <title>Deep-cultivation of Planctomycetes and their phenomic and genomic characterization uncovers novel biology.</title>
        <authorList>
            <person name="Wiegand S."/>
            <person name="Jogler M."/>
            <person name="Boedeker C."/>
            <person name="Pinto D."/>
            <person name="Vollmers J."/>
            <person name="Rivas-Marin E."/>
            <person name="Kohn T."/>
            <person name="Peeters S.H."/>
            <person name="Heuer A."/>
            <person name="Rast P."/>
            <person name="Oberbeckmann S."/>
            <person name="Bunk B."/>
            <person name="Jeske O."/>
            <person name="Meyerdierks A."/>
            <person name="Storesund J.E."/>
            <person name="Kallscheuer N."/>
            <person name="Luecker S."/>
            <person name="Lage O.M."/>
            <person name="Pohl T."/>
            <person name="Merkel B.J."/>
            <person name="Hornburger P."/>
            <person name="Mueller R.-W."/>
            <person name="Bruemmer F."/>
            <person name="Labrenz M."/>
            <person name="Spormann A.M."/>
            <person name="Op den Camp H."/>
            <person name="Overmann J."/>
            <person name="Amann R."/>
            <person name="Jetten M.S.M."/>
            <person name="Mascher T."/>
            <person name="Medema M.H."/>
            <person name="Devos D.P."/>
            <person name="Kaster A.-K."/>
            <person name="Ovreas L."/>
            <person name="Rohde M."/>
            <person name="Galperin M.Y."/>
            <person name="Jogler C."/>
        </authorList>
    </citation>
    <scope>NUCLEOTIDE SEQUENCE [LARGE SCALE GENOMIC DNA]</scope>
    <source>
        <strain evidence="9 10">HG15A2</strain>
    </source>
</reference>
<evidence type="ECO:0000313" key="9">
    <source>
        <dbReference type="EMBL" id="QDS97501.1"/>
    </source>
</evidence>
<gene>
    <name evidence="9" type="primary">gltP</name>
    <name evidence="9" type="ORF">HG15A2_07630</name>
</gene>
<evidence type="ECO:0000256" key="5">
    <source>
        <dbReference type="ARBA" id="ARBA00022989"/>
    </source>
</evidence>
<keyword evidence="4" id="KW-0769">Symport</keyword>
<dbReference type="OrthoDB" id="9768885at2"/>
<evidence type="ECO:0000256" key="3">
    <source>
        <dbReference type="ARBA" id="ARBA00022692"/>
    </source>
</evidence>
<dbReference type="InterPro" id="IPR001991">
    <property type="entry name" value="Na-dicarboxylate_symporter"/>
</dbReference>
<dbReference type="EMBL" id="CP036263">
    <property type="protein sequence ID" value="QDS97501.1"/>
    <property type="molecule type" value="Genomic_DNA"/>
</dbReference>
<evidence type="ECO:0000256" key="4">
    <source>
        <dbReference type="ARBA" id="ARBA00022847"/>
    </source>
</evidence>
<feature type="transmembrane region" description="Helical" evidence="8">
    <location>
        <begin position="270"/>
        <end position="297"/>
    </location>
</feature>
<evidence type="ECO:0000256" key="6">
    <source>
        <dbReference type="ARBA" id="ARBA00023136"/>
    </source>
</evidence>
<proteinExistence type="predicted"/>
<name>A0A517MRI9_9BACT</name>
<feature type="transmembrane region" description="Helical" evidence="8">
    <location>
        <begin position="309"/>
        <end position="332"/>
    </location>
</feature>
<keyword evidence="2" id="KW-0813">Transport</keyword>
<dbReference type="PANTHER" id="PTHR11958:SF63">
    <property type="entry name" value="AMINO ACID TRANSPORTER"/>
    <property type="match status" value="1"/>
</dbReference>
<feature type="transmembrane region" description="Helical" evidence="8">
    <location>
        <begin position="239"/>
        <end position="258"/>
    </location>
</feature>
<evidence type="ECO:0000256" key="7">
    <source>
        <dbReference type="ARBA" id="ARBA00023180"/>
    </source>
</evidence>
<keyword evidence="3 8" id="KW-0812">Transmembrane</keyword>
<evidence type="ECO:0000256" key="1">
    <source>
        <dbReference type="ARBA" id="ARBA00004141"/>
    </source>
</evidence>
<keyword evidence="10" id="KW-1185">Reference proteome</keyword>
<keyword evidence="7" id="KW-0325">Glycoprotein</keyword>
<protein>
    <submittedName>
        <fullName evidence="9">Proton glutamate symport protein</fullName>
    </submittedName>
</protein>
<dbReference type="Proteomes" id="UP000319852">
    <property type="component" value="Chromosome"/>
</dbReference>
<comment type="subcellular location">
    <subcellularLocation>
        <location evidence="1">Membrane</location>
        <topology evidence="1">Multi-pass membrane protein</topology>
    </subcellularLocation>
</comment>
<feature type="transmembrane region" description="Helical" evidence="8">
    <location>
        <begin position="7"/>
        <end position="27"/>
    </location>
</feature>
<dbReference type="InterPro" id="IPR036458">
    <property type="entry name" value="Na:dicarbo_symporter_sf"/>
</dbReference>
<dbReference type="GO" id="GO:0015293">
    <property type="term" value="F:symporter activity"/>
    <property type="evidence" value="ECO:0007669"/>
    <property type="project" value="UniProtKB-KW"/>
</dbReference>
<dbReference type="PANTHER" id="PTHR11958">
    <property type="entry name" value="SODIUM/DICARBOXYLATE SYMPORTER-RELATED"/>
    <property type="match status" value="1"/>
</dbReference>
<feature type="transmembrane region" description="Helical" evidence="8">
    <location>
        <begin position="168"/>
        <end position="189"/>
    </location>
</feature>
<evidence type="ECO:0000256" key="2">
    <source>
        <dbReference type="ARBA" id="ARBA00022448"/>
    </source>
</evidence>
<feature type="transmembrane region" description="Helical" evidence="8">
    <location>
        <begin position="138"/>
        <end position="156"/>
    </location>
</feature>
<dbReference type="InterPro" id="IPR018107">
    <property type="entry name" value="Na-dicarboxylate_symporter_CS"/>
</dbReference>
<evidence type="ECO:0000313" key="10">
    <source>
        <dbReference type="Proteomes" id="UP000319852"/>
    </source>
</evidence>
<keyword evidence="5 8" id="KW-1133">Transmembrane helix</keyword>